<dbReference type="PROSITE" id="PS00092">
    <property type="entry name" value="N6_MTASE"/>
    <property type="match status" value="1"/>
</dbReference>
<dbReference type="GO" id="GO:0008170">
    <property type="term" value="F:N-methyltransferase activity"/>
    <property type="evidence" value="ECO:0007669"/>
    <property type="project" value="UniProtKB-ARBA"/>
</dbReference>
<dbReference type="Proteomes" id="UP000886787">
    <property type="component" value="Unassembled WGS sequence"/>
</dbReference>
<gene>
    <name evidence="6" type="ORF">IAD32_01545</name>
</gene>
<dbReference type="GO" id="GO:0006364">
    <property type="term" value="P:rRNA processing"/>
    <property type="evidence" value="ECO:0007669"/>
    <property type="project" value="UniProtKB-KW"/>
</dbReference>
<dbReference type="InterPro" id="IPR046977">
    <property type="entry name" value="RsmC/RlmG"/>
</dbReference>
<evidence type="ECO:0000256" key="4">
    <source>
        <dbReference type="ARBA" id="ARBA00022679"/>
    </source>
</evidence>
<dbReference type="InterPro" id="IPR029063">
    <property type="entry name" value="SAM-dependent_MTases_sf"/>
</dbReference>
<keyword evidence="3 6" id="KW-0489">Methyltransferase</keyword>
<keyword evidence="2" id="KW-0698">rRNA processing</keyword>
<dbReference type="EMBL" id="DVFW01000011">
    <property type="protein sequence ID" value="HIQ79952.1"/>
    <property type="molecule type" value="Genomic_DNA"/>
</dbReference>
<dbReference type="GO" id="GO:0008757">
    <property type="term" value="F:S-adenosylmethionine-dependent methyltransferase activity"/>
    <property type="evidence" value="ECO:0007669"/>
    <property type="project" value="InterPro"/>
</dbReference>
<name>A0A9D0ZGX4_9FIRM</name>
<dbReference type="Pfam" id="PF05175">
    <property type="entry name" value="MTS"/>
    <property type="match status" value="1"/>
</dbReference>
<comment type="caution">
    <text evidence="6">The sequence shown here is derived from an EMBL/GenBank/DDBJ whole genome shotgun (WGS) entry which is preliminary data.</text>
</comment>
<protein>
    <submittedName>
        <fullName evidence="6">Class I SAM-dependent methyltransferase</fullName>
    </submittedName>
</protein>
<accession>A0A9D0ZGX4</accession>
<sequence>MIETEIKNISLVFETEPTVFSPNAVDIGTLSMLSLIDFSENDKVLDLGCGYGVVGILAGKKIGGQNVVMCDISEIAVNLAKRNAELNGVPNIDTRISNGLDNIIENDFTLILSNPPYHTDFSVAKHFIEIGFKKLQIGGRMVMVTKRLEWYKNKLSSVFGGVKVQELNGYYVFIAEKRCAYIKKKEKGNNLSKKLQRKKRK</sequence>
<evidence type="ECO:0000259" key="5">
    <source>
        <dbReference type="Pfam" id="PF05175"/>
    </source>
</evidence>
<dbReference type="InterPro" id="IPR002052">
    <property type="entry name" value="DNA_methylase_N6_adenine_CS"/>
</dbReference>
<evidence type="ECO:0000256" key="3">
    <source>
        <dbReference type="ARBA" id="ARBA00022603"/>
    </source>
</evidence>
<reference evidence="6" key="2">
    <citation type="journal article" date="2021" name="PeerJ">
        <title>Extensive microbial diversity within the chicken gut microbiome revealed by metagenomics and culture.</title>
        <authorList>
            <person name="Gilroy R."/>
            <person name="Ravi A."/>
            <person name="Getino M."/>
            <person name="Pursley I."/>
            <person name="Horton D.L."/>
            <person name="Alikhan N.F."/>
            <person name="Baker D."/>
            <person name="Gharbi K."/>
            <person name="Hall N."/>
            <person name="Watson M."/>
            <person name="Adriaenssens E.M."/>
            <person name="Foster-Nyarko E."/>
            <person name="Jarju S."/>
            <person name="Secka A."/>
            <person name="Antonio M."/>
            <person name="Oren A."/>
            <person name="Chaudhuri R.R."/>
            <person name="La Ragione R."/>
            <person name="Hildebrand F."/>
            <person name="Pallen M.J."/>
        </authorList>
    </citation>
    <scope>NUCLEOTIDE SEQUENCE</scope>
    <source>
        <strain evidence="6">ChiSjej1B19-3389</strain>
    </source>
</reference>
<organism evidence="6 7">
    <name type="scientific">Candidatus Scatavimonas merdigallinarum</name>
    <dbReference type="NCBI Taxonomy" id="2840914"/>
    <lineage>
        <taxon>Bacteria</taxon>
        <taxon>Bacillati</taxon>
        <taxon>Bacillota</taxon>
        <taxon>Clostridia</taxon>
        <taxon>Eubacteriales</taxon>
        <taxon>Oscillospiraceae</taxon>
        <taxon>Oscillospiraceae incertae sedis</taxon>
        <taxon>Candidatus Scatavimonas</taxon>
    </lineage>
</organism>
<evidence type="ECO:0000313" key="6">
    <source>
        <dbReference type="EMBL" id="HIQ79952.1"/>
    </source>
</evidence>
<evidence type="ECO:0000256" key="2">
    <source>
        <dbReference type="ARBA" id="ARBA00022552"/>
    </source>
</evidence>
<feature type="domain" description="Methyltransferase small" evidence="5">
    <location>
        <begin position="12"/>
        <end position="173"/>
    </location>
</feature>
<keyword evidence="1" id="KW-0963">Cytoplasm</keyword>
<dbReference type="Gene3D" id="3.40.50.150">
    <property type="entry name" value="Vaccinia Virus protein VP39"/>
    <property type="match status" value="1"/>
</dbReference>
<evidence type="ECO:0000313" key="7">
    <source>
        <dbReference type="Proteomes" id="UP000886787"/>
    </source>
</evidence>
<dbReference type="CDD" id="cd02440">
    <property type="entry name" value="AdoMet_MTases"/>
    <property type="match status" value="1"/>
</dbReference>
<dbReference type="SUPFAM" id="SSF53335">
    <property type="entry name" value="S-adenosyl-L-methionine-dependent methyltransferases"/>
    <property type="match status" value="1"/>
</dbReference>
<dbReference type="InterPro" id="IPR007848">
    <property type="entry name" value="Small_mtfrase_dom"/>
</dbReference>
<dbReference type="PANTHER" id="PTHR47816:SF4">
    <property type="entry name" value="RIBOSOMAL RNA SMALL SUBUNIT METHYLTRANSFERASE C"/>
    <property type="match status" value="1"/>
</dbReference>
<reference evidence="6" key="1">
    <citation type="submission" date="2020-10" db="EMBL/GenBank/DDBJ databases">
        <authorList>
            <person name="Gilroy R."/>
        </authorList>
    </citation>
    <scope>NUCLEOTIDE SEQUENCE</scope>
    <source>
        <strain evidence="6">ChiSjej1B19-3389</strain>
    </source>
</reference>
<dbReference type="AlphaFoldDB" id="A0A9D0ZGX4"/>
<keyword evidence="4" id="KW-0808">Transferase</keyword>
<dbReference type="GO" id="GO:0032259">
    <property type="term" value="P:methylation"/>
    <property type="evidence" value="ECO:0007669"/>
    <property type="project" value="UniProtKB-KW"/>
</dbReference>
<dbReference type="GO" id="GO:0003676">
    <property type="term" value="F:nucleic acid binding"/>
    <property type="evidence" value="ECO:0007669"/>
    <property type="project" value="InterPro"/>
</dbReference>
<proteinExistence type="predicted"/>
<evidence type="ECO:0000256" key="1">
    <source>
        <dbReference type="ARBA" id="ARBA00022490"/>
    </source>
</evidence>
<dbReference type="PANTHER" id="PTHR47816">
    <property type="entry name" value="RIBOSOMAL RNA SMALL SUBUNIT METHYLTRANSFERASE C"/>
    <property type="match status" value="1"/>
</dbReference>